<dbReference type="EMBL" id="GEBQ01000285">
    <property type="protein sequence ID" value="JAT39692.1"/>
    <property type="molecule type" value="Transcribed_RNA"/>
</dbReference>
<accession>A0A1B6MUX6</accession>
<name>A0A1B6MUX6_9HEMI</name>
<evidence type="ECO:0000256" key="1">
    <source>
        <dbReference type="SAM" id="MobiDB-lite"/>
    </source>
</evidence>
<proteinExistence type="predicted"/>
<protein>
    <submittedName>
        <fullName evidence="2">Uncharacterized protein</fullName>
    </submittedName>
</protein>
<feature type="non-terminal residue" evidence="2">
    <location>
        <position position="185"/>
    </location>
</feature>
<feature type="non-terminal residue" evidence="2">
    <location>
        <position position="1"/>
    </location>
</feature>
<gene>
    <name evidence="2" type="ORF">g.49806</name>
</gene>
<sequence>DVYSSCSASESDSFPPELKNEWEQEQTRKAKDNGHREKENSWKMRQKQINNGQCEAKCNIQKESQMLSGAAATMPIITHTAATPQDSPNASLDPTSREFNNRLQLHSAVALYSSTLSIDSIDCSMSSQGSGLLKPPNLTVNNLNPQISRRVSLITSPNVSLPKKEPPPMPPRFQRGCSWKLSRPS</sequence>
<reference evidence="2" key="1">
    <citation type="submission" date="2015-11" db="EMBL/GenBank/DDBJ databases">
        <title>De novo transcriptome assembly of four potential Pierce s Disease insect vectors from Arizona vineyards.</title>
        <authorList>
            <person name="Tassone E.E."/>
        </authorList>
    </citation>
    <scope>NUCLEOTIDE SEQUENCE</scope>
</reference>
<organism evidence="2">
    <name type="scientific">Graphocephala atropunctata</name>
    <dbReference type="NCBI Taxonomy" id="36148"/>
    <lineage>
        <taxon>Eukaryota</taxon>
        <taxon>Metazoa</taxon>
        <taxon>Ecdysozoa</taxon>
        <taxon>Arthropoda</taxon>
        <taxon>Hexapoda</taxon>
        <taxon>Insecta</taxon>
        <taxon>Pterygota</taxon>
        <taxon>Neoptera</taxon>
        <taxon>Paraneoptera</taxon>
        <taxon>Hemiptera</taxon>
        <taxon>Auchenorrhyncha</taxon>
        <taxon>Membracoidea</taxon>
        <taxon>Cicadellidae</taxon>
        <taxon>Cicadellinae</taxon>
        <taxon>Cicadellini</taxon>
        <taxon>Graphocephala</taxon>
    </lineage>
</organism>
<feature type="region of interest" description="Disordered" evidence="1">
    <location>
        <begin position="1"/>
        <end position="41"/>
    </location>
</feature>
<feature type="compositionally biased region" description="Polar residues" evidence="1">
    <location>
        <begin position="1"/>
        <end position="12"/>
    </location>
</feature>
<feature type="compositionally biased region" description="Basic and acidic residues" evidence="1">
    <location>
        <begin position="18"/>
        <end position="41"/>
    </location>
</feature>
<evidence type="ECO:0000313" key="2">
    <source>
        <dbReference type="EMBL" id="JAT39692.1"/>
    </source>
</evidence>
<feature type="region of interest" description="Disordered" evidence="1">
    <location>
        <begin position="157"/>
        <end position="185"/>
    </location>
</feature>
<dbReference type="AlphaFoldDB" id="A0A1B6MUX6"/>